<dbReference type="EMBL" id="NOXV01000277">
    <property type="protein sequence ID" value="OYQ35756.1"/>
    <property type="molecule type" value="Genomic_DNA"/>
</dbReference>
<protein>
    <recommendedName>
        <fullName evidence="4">T9SS type B sorting domain-containing protein</fullName>
    </recommendedName>
</protein>
<comment type="caution">
    <text evidence="2">The sequence shown here is derived from an EMBL/GenBank/DDBJ whole genome shotgun (WGS) entry which is preliminary data.</text>
</comment>
<proteinExistence type="predicted"/>
<dbReference type="AlphaFoldDB" id="A0A255Z2R9"/>
<evidence type="ECO:0000256" key="1">
    <source>
        <dbReference type="ARBA" id="ARBA00022729"/>
    </source>
</evidence>
<accession>A0A255Z2R9</accession>
<evidence type="ECO:0008006" key="4">
    <source>
        <dbReference type="Google" id="ProtNLM"/>
    </source>
</evidence>
<keyword evidence="1" id="KW-0732">Signal</keyword>
<evidence type="ECO:0000313" key="3">
    <source>
        <dbReference type="Proteomes" id="UP000216605"/>
    </source>
</evidence>
<dbReference type="InterPro" id="IPR026341">
    <property type="entry name" value="T9SS_type_B"/>
</dbReference>
<sequence length="836" mass="87396">MDPSSSGTYTFTPSVPGCYLDNQIFVSVVDCFEPAFNIVTRFCANTAAPVLPTTSLNGIAGTWSPSVVSNTATATYVFTPNPGQNACSIVNVQITVVSGPPQLALTASASLLSQTVCQGQLIEPITFELGGSANQASIVNLPDGVFGSISGTTLTISGIALSSANSPYNFTINTSGSCNGESATATGTIVVLPSPSPTFAVPTSICFGQQAPVLPTTSLNGIEGTWSPATVSNTATGTYTFTANPGQCVSSSSLQVTIVVTNPATPTFNPIPAICQGSVPPVLPTTSLNGIVGTWSPATVSTTATGTYTFTPNAGQCVNATPVQVTVVVNPSPAPTFAPIANTICANTIPPVLPTTSLNGITGTWSPAVVSNTASGTYTFTPNPGQCTATATVQIAITVVPVLTPEFAPIAPLCAGSAPPVLPATSLNGVVGSWSPSVVSNTATGVYTFTPNPGQCVSVSNVQVTITVNNVVTPAFAPIPPICAGQAPPVLPTTSSNGITGTCSPSVVSNTASGIYTFTPGPGQCVTTSSVQIQVTVKPVITPQFQAIAPLCAGSAAPVLPTTSLNGITGTWSPPLVNSQSSGIYTFTPNPSDNFCYNPVTVNITVNPRQNPGFQNLELCRNQTNFSLNTTSPNGILGTWSPSVIDFDNGGSYTFTPNPGQCATPQAITVTIKENEILNFDLRVSEPFEDSPTITIIPLSQGNYLYQLDAGTPQVSNIFRDVSRGFHTVRIIDADGCSDDVVFEDVLIIDYPKFFTPNGDGINDTWNINSLFFQRNSKIYIFDRYGKLLTQIFPFRNGWDGTYNNARMKSDDYWFVVDYVYNNQPRQFKAHFSLKR</sequence>
<gene>
    <name evidence="2" type="ORF">CHU92_10375</name>
</gene>
<dbReference type="Gene3D" id="2.60.40.1220">
    <property type="match status" value="7"/>
</dbReference>
<dbReference type="Pfam" id="PF13585">
    <property type="entry name" value="CHU_C"/>
    <property type="match status" value="1"/>
</dbReference>
<dbReference type="Proteomes" id="UP000216605">
    <property type="component" value="Unassembled WGS sequence"/>
</dbReference>
<reference evidence="2 3" key="1">
    <citation type="submission" date="2017-07" db="EMBL/GenBank/DDBJ databases">
        <title>Flavobacterium cyanobacteriorum sp. nov., isolated from cyanobacterial aggregates in a eutrophic lake.</title>
        <authorList>
            <person name="Cai H."/>
        </authorList>
    </citation>
    <scope>NUCLEOTIDE SEQUENCE [LARGE SCALE GENOMIC DNA]</scope>
    <source>
        <strain evidence="2 3">TH021</strain>
    </source>
</reference>
<dbReference type="NCBIfam" id="TIGR04131">
    <property type="entry name" value="Bac_Flav_CTERM"/>
    <property type="match status" value="1"/>
</dbReference>
<organism evidence="2 3">
    <name type="scientific">Flavobacterium cyanobacteriorum</name>
    <dbReference type="NCBI Taxonomy" id="2022802"/>
    <lineage>
        <taxon>Bacteria</taxon>
        <taxon>Pseudomonadati</taxon>
        <taxon>Bacteroidota</taxon>
        <taxon>Flavobacteriia</taxon>
        <taxon>Flavobacteriales</taxon>
        <taxon>Flavobacteriaceae</taxon>
        <taxon>Flavobacterium</taxon>
    </lineage>
</organism>
<keyword evidence="3" id="KW-1185">Reference proteome</keyword>
<dbReference type="OrthoDB" id="9765926at2"/>
<name>A0A255Z2R9_9FLAO</name>
<evidence type="ECO:0000313" key="2">
    <source>
        <dbReference type="EMBL" id="OYQ35756.1"/>
    </source>
</evidence>
<dbReference type="InterPro" id="IPR014755">
    <property type="entry name" value="Cu-Rt/internalin_Ig-like"/>
</dbReference>